<gene>
    <name evidence="2" type="ORF">C7M61_004855</name>
</gene>
<dbReference type="VEuPathDB" id="FungiDB:C7M61_004855"/>
<name>A0A2P7YGU6_9ASCO</name>
<dbReference type="SUPFAM" id="SSF53335">
    <property type="entry name" value="S-adenosyl-L-methionine-dependent methyltransferases"/>
    <property type="match status" value="1"/>
</dbReference>
<dbReference type="Proteomes" id="UP000241107">
    <property type="component" value="Unassembled WGS sequence"/>
</dbReference>
<dbReference type="PANTHER" id="PTHR43861">
    <property type="entry name" value="TRANS-ACONITATE 2-METHYLTRANSFERASE-RELATED"/>
    <property type="match status" value="1"/>
</dbReference>
<dbReference type="OrthoDB" id="3647at2759"/>
<evidence type="ECO:0000313" key="2">
    <source>
        <dbReference type="EMBL" id="PSK35191.1"/>
    </source>
</evidence>
<reference evidence="2 3" key="1">
    <citation type="submission" date="2018-03" db="EMBL/GenBank/DDBJ databases">
        <title>Candida pseudohaemulonii genome assembly and annotation.</title>
        <authorList>
            <person name="Munoz J.F."/>
            <person name="Gade L.G."/>
            <person name="Chow N.A."/>
            <person name="Litvintseva A.P."/>
            <person name="Loparev V.N."/>
            <person name="Cuomo C.A."/>
        </authorList>
    </citation>
    <scope>NUCLEOTIDE SEQUENCE [LARGE SCALE GENOMIC DNA]</scope>
    <source>
        <strain evidence="2 3">B12108</strain>
    </source>
</reference>
<evidence type="ECO:0000313" key="3">
    <source>
        <dbReference type="Proteomes" id="UP000241107"/>
    </source>
</evidence>
<dbReference type="EMBL" id="PYFQ01000018">
    <property type="protein sequence ID" value="PSK35191.1"/>
    <property type="molecule type" value="Genomic_DNA"/>
</dbReference>
<organism evidence="2 3">
    <name type="scientific">Candidozyma pseudohaemuli</name>
    <dbReference type="NCBI Taxonomy" id="418784"/>
    <lineage>
        <taxon>Eukaryota</taxon>
        <taxon>Fungi</taxon>
        <taxon>Dikarya</taxon>
        <taxon>Ascomycota</taxon>
        <taxon>Saccharomycotina</taxon>
        <taxon>Pichiomycetes</taxon>
        <taxon>Metschnikowiaceae</taxon>
        <taxon>Candidozyma</taxon>
    </lineage>
</organism>
<dbReference type="InterPro" id="IPR029063">
    <property type="entry name" value="SAM-dependent_MTases_sf"/>
</dbReference>
<keyword evidence="1" id="KW-0808">Transferase</keyword>
<dbReference type="GeneID" id="36568242"/>
<dbReference type="Gene3D" id="3.40.50.150">
    <property type="entry name" value="Vaccinia Virus protein VP39"/>
    <property type="match status" value="1"/>
</dbReference>
<dbReference type="CDD" id="cd02440">
    <property type="entry name" value="AdoMet_MTases"/>
    <property type="match status" value="1"/>
</dbReference>
<protein>
    <submittedName>
        <fullName evidence="2">Uncharacterized protein</fullName>
    </submittedName>
</protein>
<dbReference type="PANTHER" id="PTHR43861:SF3">
    <property type="entry name" value="PUTATIVE (AFU_ORTHOLOGUE AFUA_2G14390)-RELATED"/>
    <property type="match status" value="1"/>
</dbReference>
<dbReference type="AlphaFoldDB" id="A0A2P7YGU6"/>
<sequence length="282" mass="31959">MSHQLSVEANKKHFDNSYDNIPAMRVMSQVFALEIVNFDVSAKRKPFPDTEEPIDVDQVVSDFQQQKQILGNLLKPDSKVIDFACGTGLVADRLVPFMPKGEFVGIDINELMLESFDTKAATLRQNFPELKIKSICADIMDNFEMGSLEGFADVLICTLSFHHIHAYEAVAEEIKKMVRPGGWILIYDFYNEDLENEEMAQELQERGMARHGLTLDEMTACLQKGCVNVSSAREFRANLWLDEQFIHSHCKTEVKREIHKAPQKDGLFRVTSSVVLGIAQKA</sequence>
<dbReference type="Pfam" id="PF13489">
    <property type="entry name" value="Methyltransf_23"/>
    <property type="match status" value="1"/>
</dbReference>
<evidence type="ECO:0000256" key="1">
    <source>
        <dbReference type="ARBA" id="ARBA00022679"/>
    </source>
</evidence>
<accession>A0A2P7YGU6</accession>
<dbReference type="GO" id="GO:0016740">
    <property type="term" value="F:transferase activity"/>
    <property type="evidence" value="ECO:0007669"/>
    <property type="project" value="UniProtKB-KW"/>
</dbReference>
<dbReference type="STRING" id="418784.A0A2P7YGU6"/>
<dbReference type="RefSeq" id="XP_024711727.1">
    <property type="nucleotide sequence ID" value="XM_024860170.1"/>
</dbReference>
<keyword evidence="3" id="KW-1185">Reference proteome</keyword>
<comment type="caution">
    <text evidence="2">The sequence shown here is derived from an EMBL/GenBank/DDBJ whole genome shotgun (WGS) entry which is preliminary data.</text>
</comment>
<proteinExistence type="predicted"/>